<evidence type="ECO:0000313" key="7">
    <source>
        <dbReference type="EMBL" id="MBB5984584.1"/>
    </source>
</evidence>
<dbReference type="PANTHER" id="PTHR30627">
    <property type="entry name" value="PEPTIDOGLYCAN D,D-TRANSPEPTIDASE"/>
    <property type="match status" value="1"/>
</dbReference>
<accession>A0ABR6NBF1</accession>
<keyword evidence="4" id="KW-0812">Transmembrane</keyword>
<feature type="domain" description="Penicillin-binding protein transpeptidase" evidence="5">
    <location>
        <begin position="234"/>
        <end position="540"/>
    </location>
</feature>
<evidence type="ECO:0000256" key="4">
    <source>
        <dbReference type="SAM" id="Phobius"/>
    </source>
</evidence>
<feature type="transmembrane region" description="Helical" evidence="4">
    <location>
        <begin position="28"/>
        <end position="48"/>
    </location>
</feature>
<gene>
    <name evidence="7" type="ORF">HNP60_000558</name>
</gene>
<evidence type="ECO:0000259" key="6">
    <source>
        <dbReference type="Pfam" id="PF03717"/>
    </source>
</evidence>
<keyword evidence="3 4" id="KW-0472">Membrane</keyword>
<evidence type="ECO:0000313" key="8">
    <source>
        <dbReference type="Proteomes" id="UP001138540"/>
    </source>
</evidence>
<organism evidence="7 8">
    <name type="scientific">Sphingobium lignivorans</name>
    <dbReference type="NCBI Taxonomy" id="2735886"/>
    <lineage>
        <taxon>Bacteria</taxon>
        <taxon>Pseudomonadati</taxon>
        <taxon>Pseudomonadota</taxon>
        <taxon>Alphaproteobacteria</taxon>
        <taxon>Sphingomonadales</taxon>
        <taxon>Sphingomonadaceae</taxon>
        <taxon>Sphingobium</taxon>
    </lineage>
</organism>
<keyword evidence="2" id="KW-0378">Hydrolase</keyword>
<dbReference type="Gene3D" id="3.90.1310.10">
    <property type="entry name" value="Penicillin-binding protein 2a (Domain 2)"/>
    <property type="match status" value="1"/>
</dbReference>
<evidence type="ECO:0000256" key="2">
    <source>
        <dbReference type="ARBA" id="ARBA00022645"/>
    </source>
</evidence>
<keyword evidence="7" id="KW-0132">Cell division</keyword>
<evidence type="ECO:0000259" key="5">
    <source>
        <dbReference type="Pfam" id="PF00905"/>
    </source>
</evidence>
<dbReference type="Pfam" id="PF03717">
    <property type="entry name" value="PBP_dimer"/>
    <property type="match status" value="1"/>
</dbReference>
<sequence length="585" mass="64073">MATILAQPEPRPNHGKAVDLVSVAHGRLMLVLLIFVAITGVMTVRMAWMGVDAGVQHERSISPLPVPRRADIVDRNGVPLARDIDGYAIAVRRDRLLGDPRELAVKLHEIFPDQTVGYFYKKLTSGSQWNYLRTRALPREVAAVNALGEIGIEFPREPERLYPQRTLAAHLVGFVDRDGHGAMGVERAFDNRLLDAQMRGKPLQLSIDTRVQAALEDELTRGMEDQRAKGAVGLVLDSRNGEVVAMASLPTFNPNRIDPVPAPPPVMGADGKLRPGRITCDMSPRCNRVVQARYELGSTFKPLSFAIAMDAGVIVSMTKRYDATAPLPVGRFTIKDDHPLGRWLTVPEALVHSSNIVTARIADEMGQAPLERAYRSLEFDRPASVQLREQAGTLFPAKWYRTTIMTTAYGHGIAVTPMHLASAYAALVNGGMWHPATVIRRAPGEKIDSRRVFSEATSARMRQLLRMIVQTGTGRNADAAGYRVGGKTGTAEKPKDGGYARRSLVSTFASAFPMEDPRYVVVVMMDEPQGSARYPGIRTAAYTAAPVVKAFVSRVGPLLGVYPEANRDVDISELMPLVEGDKEAE</sequence>
<dbReference type="EMBL" id="JACHKA010000001">
    <property type="protein sequence ID" value="MBB5984584.1"/>
    <property type="molecule type" value="Genomic_DNA"/>
</dbReference>
<dbReference type="InterPro" id="IPR005311">
    <property type="entry name" value="PBP_dimer"/>
</dbReference>
<dbReference type="RefSeq" id="WP_184149923.1">
    <property type="nucleotide sequence ID" value="NZ_JACHKA010000001.1"/>
</dbReference>
<feature type="domain" description="Penicillin-binding protein dimerisation" evidence="6">
    <location>
        <begin position="67"/>
        <end position="177"/>
    </location>
</feature>
<dbReference type="Pfam" id="PF00905">
    <property type="entry name" value="Transpeptidase"/>
    <property type="match status" value="1"/>
</dbReference>
<dbReference type="PANTHER" id="PTHR30627:SF1">
    <property type="entry name" value="PEPTIDOGLYCAN D,D-TRANSPEPTIDASE FTSI"/>
    <property type="match status" value="1"/>
</dbReference>
<evidence type="ECO:0000256" key="1">
    <source>
        <dbReference type="ARBA" id="ARBA00004370"/>
    </source>
</evidence>
<proteinExistence type="predicted"/>
<keyword evidence="8" id="KW-1185">Reference proteome</keyword>
<dbReference type="Proteomes" id="UP001138540">
    <property type="component" value="Unassembled WGS sequence"/>
</dbReference>
<dbReference type="Gene3D" id="3.40.710.10">
    <property type="entry name" value="DD-peptidase/beta-lactamase superfamily"/>
    <property type="match status" value="1"/>
</dbReference>
<protein>
    <submittedName>
        <fullName evidence="7">Cell division protein FtsI (Penicillin-binding protein 3)</fullName>
    </submittedName>
</protein>
<comment type="subcellular location">
    <subcellularLocation>
        <location evidence="1">Membrane</location>
    </subcellularLocation>
</comment>
<evidence type="ECO:0000256" key="3">
    <source>
        <dbReference type="ARBA" id="ARBA00023136"/>
    </source>
</evidence>
<keyword evidence="2" id="KW-0121">Carboxypeptidase</keyword>
<keyword evidence="7" id="KW-0131">Cell cycle</keyword>
<dbReference type="SUPFAM" id="SSF56601">
    <property type="entry name" value="beta-lactamase/transpeptidase-like"/>
    <property type="match status" value="1"/>
</dbReference>
<dbReference type="InterPro" id="IPR050515">
    <property type="entry name" value="Beta-lactam/transpept"/>
</dbReference>
<dbReference type="Gene3D" id="3.30.450.330">
    <property type="match status" value="1"/>
</dbReference>
<dbReference type="InterPro" id="IPR036138">
    <property type="entry name" value="PBP_dimer_sf"/>
</dbReference>
<dbReference type="GO" id="GO:0051301">
    <property type="term" value="P:cell division"/>
    <property type="evidence" value="ECO:0007669"/>
    <property type="project" value="UniProtKB-KW"/>
</dbReference>
<comment type="caution">
    <text evidence="7">The sequence shown here is derived from an EMBL/GenBank/DDBJ whole genome shotgun (WGS) entry which is preliminary data.</text>
</comment>
<name>A0ABR6NBF1_9SPHN</name>
<reference evidence="7 8" key="1">
    <citation type="submission" date="2020-08" db="EMBL/GenBank/DDBJ databases">
        <title>Exploring microbial biodiversity for novel pathways involved in the catabolism of aromatic compounds derived from lignin.</title>
        <authorList>
            <person name="Elkins J."/>
        </authorList>
    </citation>
    <scope>NUCLEOTIDE SEQUENCE [LARGE SCALE GENOMIC DNA]</scope>
    <source>
        <strain evidence="7 8">B1D3A</strain>
    </source>
</reference>
<dbReference type="InterPro" id="IPR001460">
    <property type="entry name" value="PCN-bd_Tpept"/>
</dbReference>
<keyword evidence="4" id="KW-1133">Transmembrane helix</keyword>
<keyword evidence="2" id="KW-0645">Protease</keyword>
<dbReference type="InterPro" id="IPR012338">
    <property type="entry name" value="Beta-lactam/transpept-like"/>
</dbReference>
<dbReference type="SUPFAM" id="SSF56519">
    <property type="entry name" value="Penicillin binding protein dimerisation domain"/>
    <property type="match status" value="1"/>
</dbReference>